<dbReference type="GO" id="GO:0009424">
    <property type="term" value="C:bacterial-type flagellum hook"/>
    <property type="evidence" value="ECO:0007669"/>
    <property type="project" value="InterPro"/>
</dbReference>
<evidence type="ECO:0000259" key="9">
    <source>
        <dbReference type="Pfam" id="PF22638"/>
    </source>
</evidence>
<feature type="domain" description="Flagellar basal body rod protein N-terminal" evidence="7">
    <location>
        <begin position="8"/>
        <end position="37"/>
    </location>
</feature>
<evidence type="ECO:0000313" key="11">
    <source>
        <dbReference type="Proteomes" id="UP000178606"/>
    </source>
</evidence>
<dbReference type="Pfam" id="PF06429">
    <property type="entry name" value="Flg_bbr_C"/>
    <property type="match status" value="1"/>
</dbReference>
<evidence type="ECO:0000256" key="5">
    <source>
        <dbReference type="ARBA" id="ARBA00022525"/>
    </source>
</evidence>
<dbReference type="InterPro" id="IPR002371">
    <property type="entry name" value="FlgK"/>
</dbReference>
<dbReference type="SUPFAM" id="SSF64518">
    <property type="entry name" value="Phase 1 flagellin"/>
    <property type="match status" value="1"/>
</dbReference>
<comment type="caution">
    <text evidence="10">The sequence shown here is derived from an EMBL/GenBank/DDBJ whole genome shotgun (WGS) entry which is preliminary data.</text>
</comment>
<dbReference type="GO" id="GO:0044780">
    <property type="term" value="P:bacterial-type flagellum assembly"/>
    <property type="evidence" value="ECO:0007669"/>
    <property type="project" value="InterPro"/>
</dbReference>
<accession>A0A1F6CW57</accession>
<dbReference type="Pfam" id="PF22638">
    <property type="entry name" value="FlgK_D1"/>
    <property type="match status" value="1"/>
</dbReference>
<dbReference type="GO" id="GO:0005576">
    <property type="term" value="C:extracellular region"/>
    <property type="evidence" value="ECO:0007669"/>
    <property type="project" value="UniProtKB-SubCell"/>
</dbReference>
<dbReference type="Pfam" id="PF00460">
    <property type="entry name" value="Flg_bb_rod"/>
    <property type="match status" value="1"/>
</dbReference>
<evidence type="ECO:0000256" key="2">
    <source>
        <dbReference type="ARBA" id="ARBA00004613"/>
    </source>
</evidence>
<dbReference type="InterPro" id="IPR010930">
    <property type="entry name" value="Flg_bb/hook_C_dom"/>
</dbReference>
<keyword evidence="10" id="KW-0966">Cell projection</keyword>
<dbReference type="GO" id="GO:0005198">
    <property type="term" value="F:structural molecule activity"/>
    <property type="evidence" value="ECO:0007669"/>
    <property type="project" value="InterPro"/>
</dbReference>
<name>A0A1F6CW57_HANXR</name>
<comment type="similarity">
    <text evidence="3">Belongs to the flagella basal body rod proteins family.</text>
</comment>
<keyword evidence="10" id="KW-0969">Cilium</keyword>
<evidence type="ECO:0000313" key="10">
    <source>
        <dbReference type="EMBL" id="OGG53398.1"/>
    </source>
</evidence>
<comment type="subcellular location">
    <subcellularLocation>
        <location evidence="1">Bacterial flagellum</location>
    </subcellularLocation>
    <subcellularLocation>
        <location evidence="2">Secreted</location>
    </subcellularLocation>
</comment>
<evidence type="ECO:0000259" key="7">
    <source>
        <dbReference type="Pfam" id="PF00460"/>
    </source>
</evidence>
<evidence type="ECO:0000256" key="6">
    <source>
        <dbReference type="ARBA" id="ARBA00023143"/>
    </source>
</evidence>
<dbReference type="NCBIfam" id="TIGR02492">
    <property type="entry name" value="flgK_ends"/>
    <property type="match status" value="1"/>
</dbReference>
<reference evidence="10 11" key="1">
    <citation type="journal article" date="2016" name="Nat. Commun.">
        <title>Thousands of microbial genomes shed light on interconnected biogeochemical processes in an aquifer system.</title>
        <authorList>
            <person name="Anantharaman K."/>
            <person name="Brown C.T."/>
            <person name="Hug L.A."/>
            <person name="Sharon I."/>
            <person name="Castelle C.J."/>
            <person name="Probst A.J."/>
            <person name="Thomas B.C."/>
            <person name="Singh A."/>
            <person name="Wilkins M.J."/>
            <person name="Karaoz U."/>
            <person name="Brodie E.L."/>
            <person name="Williams K.H."/>
            <person name="Hubbard S.S."/>
            <person name="Banfield J.F."/>
        </authorList>
    </citation>
    <scope>NUCLEOTIDE SEQUENCE [LARGE SCALE GENOMIC DNA]</scope>
    <source>
        <strain evidence="11">RIFCSPLOWO2_12_FULL_64_10</strain>
    </source>
</reference>
<protein>
    <recommendedName>
        <fullName evidence="4">Flagellar hook-associated protein 1</fullName>
    </recommendedName>
</protein>
<dbReference type="PANTHER" id="PTHR30033:SF1">
    <property type="entry name" value="FLAGELLAR HOOK-ASSOCIATED PROTEIN 1"/>
    <property type="match status" value="1"/>
</dbReference>
<dbReference type="AlphaFoldDB" id="A0A1F6CW57"/>
<dbReference type="EMBL" id="MFKF01000122">
    <property type="protein sequence ID" value="OGG53398.1"/>
    <property type="molecule type" value="Genomic_DNA"/>
</dbReference>
<keyword evidence="10" id="KW-0282">Flagellum</keyword>
<keyword evidence="6" id="KW-0975">Bacterial flagellum</keyword>
<organism evidence="10 11">
    <name type="scientific">Handelsmanbacteria sp. (strain RIFCSPLOWO2_12_FULL_64_10)</name>
    <dbReference type="NCBI Taxonomy" id="1817868"/>
    <lineage>
        <taxon>Bacteria</taxon>
        <taxon>Candidatus Handelsmaniibacteriota</taxon>
    </lineage>
</organism>
<evidence type="ECO:0000259" key="8">
    <source>
        <dbReference type="Pfam" id="PF06429"/>
    </source>
</evidence>
<proteinExistence type="inferred from homology"/>
<dbReference type="Proteomes" id="UP000178606">
    <property type="component" value="Unassembled WGS sequence"/>
</dbReference>
<feature type="domain" description="Flagellar hook-associated protein FlgK helical" evidence="9">
    <location>
        <begin position="111"/>
        <end position="336"/>
    </location>
</feature>
<evidence type="ECO:0000256" key="4">
    <source>
        <dbReference type="ARBA" id="ARBA00016244"/>
    </source>
</evidence>
<feature type="domain" description="Flagellar basal-body/hook protein C-terminal" evidence="8">
    <location>
        <begin position="433"/>
        <end position="469"/>
    </location>
</feature>
<dbReference type="InterPro" id="IPR053927">
    <property type="entry name" value="FlgK_helical"/>
</dbReference>
<dbReference type="InterPro" id="IPR001444">
    <property type="entry name" value="Flag_bb_rod_N"/>
</dbReference>
<evidence type="ECO:0000256" key="1">
    <source>
        <dbReference type="ARBA" id="ARBA00004365"/>
    </source>
</evidence>
<dbReference type="PANTHER" id="PTHR30033">
    <property type="entry name" value="FLAGELLAR HOOK-ASSOCIATED PROTEIN 1"/>
    <property type="match status" value="1"/>
</dbReference>
<keyword evidence="5" id="KW-0964">Secreted</keyword>
<evidence type="ECO:0000256" key="3">
    <source>
        <dbReference type="ARBA" id="ARBA00009677"/>
    </source>
</evidence>
<gene>
    <name evidence="10" type="ORF">A3F84_20375</name>
</gene>
<sequence>MSGLLGAIEIGRSALRAQQIGISVAGDNIANVNTPGFSRRQAKLVTSEPAAGLGTGVKVTDVSRTRDQLLDAQVRFQNGLFGRLDTMQKAFATIEGIFSELAGSSANEAGAVFSQSSGVGLSGSLSRFFNAFQDLANNPESGSARAVIREEGQLLARTFLRLDDQLKNAQTDLESEFQRQVDQANALLDEIGTLNARVPSERFGGGGSSAPLEDRRDNLIEELSKLVDISTREQDDGTVTVYQSGRILVDHAAVSSLGRRVEVEGDAAVSRLTLASTGEALTLNGGSLKGIEEVRDTRIPDYLSALDSLASTLVSEVNQKHSAGYGLNGVSGTNFFDAAGTTARTIQVNSAILDNTDLIAASSDGTKGNNRVALQVSDLRLNRLFSGGTKTMEEFYSDLVGEVGSQAKATFSNLESQRVISEQLNNRRENVRGVSVNEEAANLILFQRAYQAAARIVTIVDEMFQSVLEMG</sequence>